<name>A0A9P6I2Q2_9PEZI</name>
<dbReference type="PANTHER" id="PTHR14374">
    <property type="entry name" value="FOIE GRAS"/>
    <property type="match status" value="1"/>
</dbReference>
<keyword evidence="5" id="KW-1185">Reference proteome</keyword>
<dbReference type="GeneID" id="62161952"/>
<feature type="region of interest" description="Disordered" evidence="1">
    <location>
        <begin position="696"/>
        <end position="733"/>
    </location>
</feature>
<gene>
    <name evidence="4" type="ORF">CkaCkLH20_06161</name>
</gene>
<dbReference type="Proteomes" id="UP000781932">
    <property type="component" value="Unassembled WGS sequence"/>
</dbReference>
<sequence length="1221" mass="136322">MDGYPVGSLDHNIPHVVLAGLTSSPAKDLPLNAELRDQAFLLRSELPNLETPDAEALRDYIVRQDGRNQPWNGRDSGKPYKLRVTVAGRSFVLPPRRARLPEGIEAPDTPPVLHSPFSPLSPVSPLYPDGLMNTEWLHKHEDLVPSVYVSFCILTSDPTLATLHDNQLKTDINNLKTALGKSGYRTRLAVVLLSDGTASSSMVDLVQDRLDNIRRGVGLDTKSFFYLSPGDLSIDLEHTADSMLAAVFLQAIEYYRDLGRHARKKRSRGVAPPPTVPPTNTSQTLTVQDWNVRYDYKTGIFAEFRQEMDAALRSYDQAYEELLSQDVMDVIPSWSPRWNEARMLADTIAIRGIRCVLWGGQTTSAVRRWQTHRDKIADFIDRRGRGTHNYGWKAWESRWAVVMANLIERVDLRSLAPSTKTLFLQPEKAAAVDRLQPWDMLHHTGYWYRTAAEHLAARRALARSIPEEDRRSPDTTPASAVAGKAFTYDTYMCPDPHEEFPLQGMGVNHSQLIIDLLMAARSQFQARKQHRISAELSLQCAKEMANLKAWDDVVALLRPLWEDMSFRAEGWLNIAEDLSWVLRAAAAHTGNGPLVVAIDWELMNRKFTRRPKWHYDISKSLEGLSIETKPTVTINDDVVSSFISASFIFKAEDGKAGETCQAQVAIKSEAFPDAALVTLKGLHVDFEGSLKTITLDHTPDSNARTERGSVTLSNVPLAETPRDDNEEEGASVLSGSADLSIKPGSTNVYEMAIPLREPGEARASSATLILEADDFLLNYTIAFQDLGAGDFWFSPSLSRRRIVRQSAHVIQVQPRPPKMEIKLAKPLEQFYANEPMELLLDVLNAEDEEAVAKLEVHVFGEHIPSFRVRVEDQDEHFAEEAKEEAKLTGLPLGTLGTSQSTKVKVSLDPIQLTTSYDVTLRVFYHLVSDPATLIMQILPVQLNVVNPFEANYDLIPRLHPDPWPSLFDYEGVQDPTITNEAAIQPRGLAQKWCLVCHFASFASEDLEIVGMDAEVVACQNNARCTTASRPEIPADGLRISPKSMQEAHFNLVAQKLSLDDRGPASLDVAFVLKWRRASADPSSKANTTTMLVPRYIVLGSEPRVLASYSLANPATGLIHLDVTIENGSSHFLTFGLSMEPSDEFAFSGAKQTTVHVLPVSRRSVTYRLLPLVRGAYIRPSLVVRDKYFQKVLRIIPTEGMKIDKDGLLVWIPPEEEEEEDS</sequence>
<comment type="caution">
    <text evidence="4">The sequence shown here is derived from an EMBL/GenBank/DDBJ whole genome shotgun (WGS) entry which is preliminary data.</text>
</comment>
<evidence type="ECO:0008006" key="6">
    <source>
        <dbReference type="Google" id="ProtNLM"/>
    </source>
</evidence>
<reference evidence="4" key="1">
    <citation type="submission" date="2020-03" db="EMBL/GenBank/DDBJ databases">
        <authorList>
            <person name="He L."/>
        </authorList>
    </citation>
    <scope>NUCLEOTIDE SEQUENCE</scope>
    <source>
        <strain evidence="4">CkLH20</strain>
    </source>
</reference>
<feature type="domain" description="Gryzun putative trafficking through Golgi" evidence="2">
    <location>
        <begin position="632"/>
        <end position="1212"/>
    </location>
</feature>
<dbReference type="Pfam" id="PF07919">
    <property type="entry name" value="Gryzun"/>
    <property type="match status" value="1"/>
</dbReference>
<dbReference type="AlphaFoldDB" id="A0A9P6I2Q2"/>
<dbReference type="Pfam" id="PF11817">
    <property type="entry name" value="Foie-gras_1"/>
    <property type="match status" value="1"/>
</dbReference>
<dbReference type="OrthoDB" id="6278596at2759"/>
<dbReference type="InterPro" id="IPR021773">
    <property type="entry name" value="TPC11"/>
</dbReference>
<dbReference type="InterPro" id="IPR012880">
    <property type="entry name" value="Gryzun"/>
</dbReference>
<evidence type="ECO:0000313" key="4">
    <source>
        <dbReference type="EMBL" id="KAF9876218.1"/>
    </source>
</evidence>
<evidence type="ECO:0000256" key="1">
    <source>
        <dbReference type="SAM" id="MobiDB-lite"/>
    </source>
</evidence>
<evidence type="ECO:0000259" key="3">
    <source>
        <dbReference type="Pfam" id="PF11817"/>
    </source>
</evidence>
<feature type="compositionally biased region" description="Basic and acidic residues" evidence="1">
    <location>
        <begin position="697"/>
        <end position="707"/>
    </location>
</feature>
<evidence type="ECO:0000259" key="2">
    <source>
        <dbReference type="Pfam" id="PF07919"/>
    </source>
</evidence>
<proteinExistence type="predicted"/>
<dbReference type="EMBL" id="JAATWM020000018">
    <property type="protein sequence ID" value="KAF9876218.1"/>
    <property type="molecule type" value="Genomic_DNA"/>
</dbReference>
<dbReference type="PANTHER" id="PTHR14374:SF0">
    <property type="entry name" value="TRAFFICKING PROTEIN PARTICLE COMPLEX SUBUNIT 11"/>
    <property type="match status" value="1"/>
</dbReference>
<evidence type="ECO:0000313" key="5">
    <source>
        <dbReference type="Proteomes" id="UP000781932"/>
    </source>
</evidence>
<reference evidence="4" key="2">
    <citation type="submission" date="2020-11" db="EMBL/GenBank/DDBJ databases">
        <title>Whole genome sequencing of Colletotrichum sp.</title>
        <authorList>
            <person name="Li H."/>
        </authorList>
    </citation>
    <scope>NUCLEOTIDE SEQUENCE</scope>
    <source>
        <strain evidence="4">CkLH20</strain>
    </source>
</reference>
<dbReference type="RefSeq" id="XP_038745679.1">
    <property type="nucleotide sequence ID" value="XM_038888878.1"/>
</dbReference>
<organism evidence="4 5">
    <name type="scientific">Colletotrichum karsti</name>
    <dbReference type="NCBI Taxonomy" id="1095194"/>
    <lineage>
        <taxon>Eukaryota</taxon>
        <taxon>Fungi</taxon>
        <taxon>Dikarya</taxon>
        <taxon>Ascomycota</taxon>
        <taxon>Pezizomycotina</taxon>
        <taxon>Sordariomycetes</taxon>
        <taxon>Hypocreomycetidae</taxon>
        <taxon>Glomerellales</taxon>
        <taxon>Glomerellaceae</taxon>
        <taxon>Colletotrichum</taxon>
        <taxon>Colletotrichum boninense species complex</taxon>
    </lineage>
</organism>
<accession>A0A9P6I2Q2</accession>
<feature type="domain" description="Trafficking protein particle complex subunit 11" evidence="3">
    <location>
        <begin position="337"/>
        <end position="605"/>
    </location>
</feature>
<protein>
    <recommendedName>
        <fullName evidence="6">Trafficking protein particle complex subunit 11</fullName>
    </recommendedName>
</protein>